<feature type="non-terminal residue" evidence="2">
    <location>
        <position position="235"/>
    </location>
</feature>
<feature type="transmembrane region" description="Helical" evidence="1">
    <location>
        <begin position="114"/>
        <end position="135"/>
    </location>
</feature>
<evidence type="ECO:0000313" key="2">
    <source>
        <dbReference type="EMBL" id="JAI52747.1"/>
    </source>
</evidence>
<name>A0A0P4VFK3_9HEMI</name>
<feature type="transmembrane region" description="Helical" evidence="1">
    <location>
        <begin position="190"/>
        <end position="210"/>
    </location>
</feature>
<dbReference type="AlphaFoldDB" id="A0A0P4VFK3"/>
<dbReference type="PANTHER" id="PTHR12242:SF49">
    <property type="entry name" value="HEADBUTT, ISOFORM E"/>
    <property type="match status" value="1"/>
</dbReference>
<feature type="transmembrane region" description="Helical" evidence="1">
    <location>
        <begin position="47"/>
        <end position="67"/>
    </location>
</feature>
<feature type="transmembrane region" description="Helical" evidence="1">
    <location>
        <begin position="87"/>
        <end position="108"/>
    </location>
</feature>
<feature type="transmembrane region" description="Helical" evidence="1">
    <location>
        <begin position="142"/>
        <end position="166"/>
    </location>
</feature>
<keyword evidence="1" id="KW-0472">Membrane</keyword>
<sequence>LSIKFLLYKWFLMLMFIVILSLSMLQFGRDEVHAIKIKYWPIFLSHWGLVINVIQALAGATLTTCLYKQGERIYYCSLESAANIYRILHSTSTTVSVFIAIGFWLFVYKPETSIIDLVSLLTHTFTPIVMLMDFLYCELSYFIADITVPIMLAIVYIAFSAIYYIFGGEDGKGNRYIYTSINWKLPKATFIYLSTFMLTVLTIYVSLWFISTLKGGLRKLVRGHFRRKSHFQHVV</sequence>
<reference evidence="2" key="1">
    <citation type="journal article" date="2016" name="PLoS Negl. Trop. Dis.">
        <title>A Deep Insight into the Sialome of Rhodnius neglectus, a Vector of Chagas Disease.</title>
        <authorList>
            <person name="Santiago P.B."/>
            <person name="Assumpcao T.C."/>
            <person name="Araujo C.N."/>
            <person name="Bastos I.M."/>
            <person name="Neves D."/>
            <person name="Silva I.G."/>
            <person name="Charneau S."/>
            <person name="Queiroz R.M."/>
            <person name="Raiol T."/>
            <person name="Oliveira J.V."/>
            <person name="Sousa M.V."/>
            <person name="Calvo E."/>
            <person name="Ribeiro J.M."/>
            <person name="Santana J.M."/>
        </authorList>
    </citation>
    <scope>NUCLEOTIDE SEQUENCE</scope>
    <source>
        <tissue evidence="2">Salivary glands</tissue>
    </source>
</reference>
<keyword evidence="1" id="KW-1133">Transmembrane helix</keyword>
<accession>A0A0P4VFK3</accession>
<feature type="non-terminal residue" evidence="2">
    <location>
        <position position="1"/>
    </location>
</feature>
<evidence type="ECO:0000256" key="1">
    <source>
        <dbReference type="SAM" id="Phobius"/>
    </source>
</evidence>
<protein>
    <submittedName>
        <fullName evidence="2">Putative zinc transporter zip9-like protein</fullName>
    </submittedName>
</protein>
<dbReference type="Pfam" id="PF21534">
    <property type="entry name" value="Rost"/>
    <property type="match status" value="1"/>
</dbReference>
<dbReference type="EMBL" id="GDKW01003848">
    <property type="protein sequence ID" value="JAI52747.1"/>
    <property type="molecule type" value="mRNA"/>
</dbReference>
<dbReference type="PANTHER" id="PTHR12242">
    <property type="entry name" value="OS02G0130600 PROTEIN-RELATED"/>
    <property type="match status" value="1"/>
</dbReference>
<keyword evidence="1" id="KW-0812">Transmembrane</keyword>
<dbReference type="InterPro" id="IPR049352">
    <property type="entry name" value="Rost"/>
</dbReference>
<feature type="transmembrane region" description="Helical" evidence="1">
    <location>
        <begin position="7"/>
        <end position="27"/>
    </location>
</feature>
<proteinExistence type="evidence at transcript level"/>
<dbReference type="GO" id="GO:0016020">
    <property type="term" value="C:membrane"/>
    <property type="evidence" value="ECO:0007669"/>
    <property type="project" value="TreeGrafter"/>
</dbReference>
<organism evidence="2">
    <name type="scientific">Rhodnius neglectus</name>
    <dbReference type="NCBI Taxonomy" id="72488"/>
    <lineage>
        <taxon>Eukaryota</taxon>
        <taxon>Metazoa</taxon>
        <taxon>Ecdysozoa</taxon>
        <taxon>Arthropoda</taxon>
        <taxon>Hexapoda</taxon>
        <taxon>Insecta</taxon>
        <taxon>Pterygota</taxon>
        <taxon>Neoptera</taxon>
        <taxon>Paraneoptera</taxon>
        <taxon>Hemiptera</taxon>
        <taxon>Heteroptera</taxon>
        <taxon>Panheteroptera</taxon>
        <taxon>Cimicomorpha</taxon>
        <taxon>Reduviidae</taxon>
        <taxon>Triatominae</taxon>
        <taxon>Rhodnius</taxon>
    </lineage>
</organism>